<keyword evidence="10" id="KW-1185">Reference proteome</keyword>
<dbReference type="InterPro" id="IPR001563">
    <property type="entry name" value="Peptidase_S10"/>
</dbReference>
<dbReference type="InterPro" id="IPR029058">
    <property type="entry name" value="AB_hydrolase_fold"/>
</dbReference>
<accession>A0AAD7Q8X8</accession>
<dbReference type="PROSITE" id="PS00131">
    <property type="entry name" value="CARBOXYPEPT_SER_SER"/>
    <property type="match status" value="1"/>
</dbReference>
<comment type="caution">
    <text evidence="9">The sequence shown here is derived from an EMBL/GenBank/DDBJ whole genome shotgun (WGS) entry which is preliminary data.</text>
</comment>
<sequence>MEKLFYIVSYKRDKPYFKPLLLWLNGGPGCSSIGAGAFTEHGPFITNEKTLVKNEYSWNKEANLLYLESSAGVGFSYSTNNSFYSYINDEITAQDSLVFLQRWFLKFPEYKNRDLYISGESYAGHYVPQLAQLIIESKVNFNLKGIAIGNPLLEFSTDFNSQDDYFWSHGLLSDSAYKLLKTVCNSSRLIREIYGGRISPACISVASQIVKEYSDISSIDQYYVIGDKCLSFSLTQTEILGHSKVADKADACILKNAYTYLNRKDVQKALHAQLVGVLNRCTFSMMFQEVVNYDPLNKEIPTINIVGLLVKIKSDSGDLDFVIPFTGTRSLVDGLAKKLGLKTTVPYSAWFVDKQVGGWTQAYGDHLSYATVRGASHGAPTTQPKRSLVLFTSFGVVHFISCRKTTS</sequence>
<keyword evidence="4 8" id="KW-0121">Carboxypeptidase</keyword>
<keyword evidence="6 8" id="KW-0378">Hydrolase</keyword>
<protein>
    <recommendedName>
        <fullName evidence="8">Carboxypeptidase</fullName>
        <ecNumber evidence="8">3.4.16.-</ecNumber>
    </recommendedName>
</protein>
<dbReference type="AlphaFoldDB" id="A0AAD7Q8X8"/>
<dbReference type="Proteomes" id="UP001163823">
    <property type="component" value="Chromosome 3"/>
</dbReference>
<dbReference type="GO" id="GO:0005773">
    <property type="term" value="C:vacuole"/>
    <property type="evidence" value="ECO:0007669"/>
    <property type="project" value="TreeGrafter"/>
</dbReference>
<evidence type="ECO:0000313" key="10">
    <source>
        <dbReference type="Proteomes" id="UP001163823"/>
    </source>
</evidence>
<dbReference type="Gene3D" id="3.40.50.1820">
    <property type="entry name" value="alpha/beta hydrolase"/>
    <property type="match status" value="1"/>
</dbReference>
<gene>
    <name evidence="9" type="ORF">O6P43_006341</name>
</gene>
<organism evidence="9 10">
    <name type="scientific">Quillaja saponaria</name>
    <name type="common">Soap bark tree</name>
    <dbReference type="NCBI Taxonomy" id="32244"/>
    <lineage>
        <taxon>Eukaryota</taxon>
        <taxon>Viridiplantae</taxon>
        <taxon>Streptophyta</taxon>
        <taxon>Embryophyta</taxon>
        <taxon>Tracheophyta</taxon>
        <taxon>Spermatophyta</taxon>
        <taxon>Magnoliopsida</taxon>
        <taxon>eudicotyledons</taxon>
        <taxon>Gunneridae</taxon>
        <taxon>Pentapetalae</taxon>
        <taxon>rosids</taxon>
        <taxon>fabids</taxon>
        <taxon>Fabales</taxon>
        <taxon>Quillajaceae</taxon>
        <taxon>Quillaja</taxon>
    </lineage>
</organism>
<dbReference type="EMBL" id="JARAOO010000003">
    <property type="protein sequence ID" value="KAJ7976576.1"/>
    <property type="molecule type" value="Genomic_DNA"/>
</dbReference>
<dbReference type="KEGG" id="qsa:O6P43_006341"/>
<comment type="subcellular location">
    <subcellularLocation>
        <location evidence="1">Secreted</location>
    </subcellularLocation>
</comment>
<evidence type="ECO:0000256" key="7">
    <source>
        <dbReference type="ARBA" id="ARBA00023180"/>
    </source>
</evidence>
<dbReference type="InterPro" id="IPR018202">
    <property type="entry name" value="Ser_caboxypep_ser_AS"/>
</dbReference>
<evidence type="ECO:0000256" key="6">
    <source>
        <dbReference type="ARBA" id="ARBA00022801"/>
    </source>
</evidence>
<dbReference type="InterPro" id="IPR033124">
    <property type="entry name" value="Ser_caboxypep_his_AS"/>
</dbReference>
<evidence type="ECO:0000256" key="4">
    <source>
        <dbReference type="ARBA" id="ARBA00022645"/>
    </source>
</evidence>
<evidence type="ECO:0000256" key="2">
    <source>
        <dbReference type="ARBA" id="ARBA00009431"/>
    </source>
</evidence>
<evidence type="ECO:0000256" key="1">
    <source>
        <dbReference type="ARBA" id="ARBA00004613"/>
    </source>
</evidence>
<dbReference type="GO" id="GO:0004185">
    <property type="term" value="F:serine-type carboxypeptidase activity"/>
    <property type="evidence" value="ECO:0007669"/>
    <property type="project" value="UniProtKB-UniRule"/>
</dbReference>
<keyword evidence="5 8" id="KW-0645">Protease</keyword>
<dbReference type="PROSITE" id="PS00560">
    <property type="entry name" value="CARBOXYPEPT_SER_HIS"/>
    <property type="match status" value="1"/>
</dbReference>
<dbReference type="GO" id="GO:0005576">
    <property type="term" value="C:extracellular region"/>
    <property type="evidence" value="ECO:0007669"/>
    <property type="project" value="UniProtKB-SubCell"/>
</dbReference>
<dbReference type="EC" id="3.4.16.-" evidence="8"/>
<reference evidence="9" key="1">
    <citation type="journal article" date="2023" name="Science">
        <title>Elucidation of the pathway for biosynthesis of saponin adjuvants from the soapbark tree.</title>
        <authorList>
            <person name="Reed J."/>
            <person name="Orme A."/>
            <person name="El-Demerdash A."/>
            <person name="Owen C."/>
            <person name="Martin L.B.B."/>
            <person name="Misra R.C."/>
            <person name="Kikuchi S."/>
            <person name="Rejzek M."/>
            <person name="Martin A.C."/>
            <person name="Harkess A."/>
            <person name="Leebens-Mack J."/>
            <person name="Louveau T."/>
            <person name="Stephenson M.J."/>
            <person name="Osbourn A."/>
        </authorList>
    </citation>
    <scope>NUCLEOTIDE SEQUENCE</scope>
    <source>
        <strain evidence="9">S10</strain>
    </source>
</reference>
<keyword evidence="3" id="KW-0964">Secreted</keyword>
<evidence type="ECO:0000256" key="5">
    <source>
        <dbReference type="ARBA" id="ARBA00022670"/>
    </source>
</evidence>
<keyword evidence="7" id="KW-0325">Glycoprotein</keyword>
<name>A0AAD7Q8X8_QUISA</name>
<evidence type="ECO:0000256" key="8">
    <source>
        <dbReference type="RuleBase" id="RU361156"/>
    </source>
</evidence>
<dbReference type="PANTHER" id="PTHR11802">
    <property type="entry name" value="SERINE PROTEASE FAMILY S10 SERINE CARBOXYPEPTIDASE"/>
    <property type="match status" value="1"/>
</dbReference>
<evidence type="ECO:0000256" key="3">
    <source>
        <dbReference type="ARBA" id="ARBA00022525"/>
    </source>
</evidence>
<dbReference type="SUPFAM" id="SSF53474">
    <property type="entry name" value="alpha/beta-Hydrolases"/>
    <property type="match status" value="1"/>
</dbReference>
<dbReference type="GO" id="GO:0006508">
    <property type="term" value="P:proteolysis"/>
    <property type="evidence" value="ECO:0007669"/>
    <property type="project" value="UniProtKB-KW"/>
</dbReference>
<proteinExistence type="inferred from homology"/>
<dbReference type="FunFam" id="3.40.50.1820:FF:000453">
    <property type="entry name" value="Carboxypeptidase"/>
    <property type="match status" value="1"/>
</dbReference>
<dbReference type="PRINTS" id="PR00724">
    <property type="entry name" value="CRBOXYPTASEC"/>
</dbReference>
<comment type="similarity">
    <text evidence="2 8">Belongs to the peptidase S10 family.</text>
</comment>
<dbReference type="Pfam" id="PF00450">
    <property type="entry name" value="Peptidase_S10"/>
    <property type="match status" value="1"/>
</dbReference>
<dbReference type="PANTHER" id="PTHR11802:SF399">
    <property type="entry name" value="CARBOXYPEPTIDASE"/>
    <property type="match status" value="1"/>
</dbReference>
<evidence type="ECO:0000313" key="9">
    <source>
        <dbReference type="EMBL" id="KAJ7976576.1"/>
    </source>
</evidence>